<evidence type="ECO:0000259" key="2">
    <source>
        <dbReference type="Pfam" id="PF10668"/>
    </source>
</evidence>
<name>A0A2G8IXY7_BACPU</name>
<feature type="compositionally biased region" description="Basic and acidic residues" evidence="1">
    <location>
        <begin position="43"/>
        <end position="63"/>
    </location>
</feature>
<protein>
    <submittedName>
        <fullName evidence="3">Terminase</fullName>
    </submittedName>
</protein>
<dbReference type="RefSeq" id="WP_099726273.1">
    <property type="nucleotide sequence ID" value="NZ_PEKP01000004.1"/>
</dbReference>
<dbReference type="Pfam" id="PF10668">
    <property type="entry name" value="Phage_terminase"/>
    <property type="match status" value="1"/>
</dbReference>
<feature type="domain" description="PBSX phage terminase small subunit-like N-terminal" evidence="2">
    <location>
        <begin position="1"/>
        <end position="58"/>
    </location>
</feature>
<dbReference type="InterPro" id="IPR018925">
    <property type="entry name" value="XtmA-like_N"/>
</dbReference>
<organism evidence="3 4">
    <name type="scientific">Bacillus pumilus</name>
    <name type="common">Bacillus mesentericus</name>
    <dbReference type="NCBI Taxonomy" id="1408"/>
    <lineage>
        <taxon>Bacteria</taxon>
        <taxon>Bacillati</taxon>
        <taxon>Bacillota</taxon>
        <taxon>Bacilli</taxon>
        <taxon>Bacillales</taxon>
        <taxon>Bacillaceae</taxon>
        <taxon>Bacillus</taxon>
    </lineage>
</organism>
<dbReference type="AlphaFoldDB" id="A0A2G8IXY7"/>
<evidence type="ECO:0000313" key="4">
    <source>
        <dbReference type="Proteomes" id="UP000230768"/>
    </source>
</evidence>
<sequence>MARPRNPKRDQAFQLWKESNGTRLLKDIAEELECSQSLIRKWKNQDSWDEKLNGNVTKPKEKTNGNVTKRPGAPKGSKNAKGNKGGKAPPGNQNAKGNTGGAPKGNRNSVRTGEYESIMFDYMDDTEKELFEQIETDPLYQIELTIRELSIRERRMMHRIMKYENGLTDNQRRVLQQLRKTKDVAPSTSENGVVKYVPIINERLVVTEVEETQLPVIDRILEIEEALTRVTDKRLKAIRHKHDIMKTMSEHELRLRGLDLANRTREAELERITARPVDDSVQITIKRAKKKGDG</sequence>
<proteinExistence type="predicted"/>
<evidence type="ECO:0000313" key="3">
    <source>
        <dbReference type="EMBL" id="PIK28366.1"/>
    </source>
</evidence>
<dbReference type="EMBL" id="PEKP01000004">
    <property type="protein sequence ID" value="PIK28366.1"/>
    <property type="molecule type" value="Genomic_DNA"/>
</dbReference>
<feature type="region of interest" description="Disordered" evidence="1">
    <location>
        <begin position="39"/>
        <end position="110"/>
    </location>
</feature>
<accession>A0A2G8IXY7</accession>
<dbReference type="Proteomes" id="UP000230768">
    <property type="component" value="Unassembled WGS sequence"/>
</dbReference>
<comment type="caution">
    <text evidence="3">The sequence shown here is derived from an EMBL/GenBank/DDBJ whole genome shotgun (WGS) entry which is preliminary data.</text>
</comment>
<evidence type="ECO:0000256" key="1">
    <source>
        <dbReference type="SAM" id="MobiDB-lite"/>
    </source>
</evidence>
<feature type="compositionally biased region" description="Low complexity" evidence="1">
    <location>
        <begin position="71"/>
        <end position="92"/>
    </location>
</feature>
<reference evidence="3 4" key="1">
    <citation type="submission" date="2017-11" db="EMBL/GenBank/DDBJ databases">
        <title>Draft genome sequence of Bacillus pumilus 51_5il from lake Gorkoye (Russia: Novosibirsk region).</title>
        <authorList>
            <person name="Shipova A.A."/>
            <person name="Rozanov A.S."/>
            <person name="Bryanskaya A.V."/>
            <person name="Peltek S.E."/>
        </authorList>
    </citation>
    <scope>NUCLEOTIDE SEQUENCE [LARGE SCALE GENOMIC DNA]</scope>
    <source>
        <strain evidence="3 4">51_5il</strain>
    </source>
</reference>
<dbReference type="NCBIfam" id="NF040601">
    <property type="entry name" value="TerS_not_xtmA"/>
    <property type="match status" value="1"/>
</dbReference>
<gene>
    <name evidence="3" type="ORF">CTV99_03360</name>
</gene>